<dbReference type="InterPro" id="IPR045607">
    <property type="entry name" value="DUF6452"/>
</dbReference>
<organism evidence="2 3">
    <name type="scientific">Flavobacterium psychrotolerans</name>
    <dbReference type="NCBI Taxonomy" id="2169410"/>
    <lineage>
        <taxon>Bacteria</taxon>
        <taxon>Pseudomonadati</taxon>
        <taxon>Bacteroidota</taxon>
        <taxon>Flavobacteriia</taxon>
        <taxon>Flavobacteriales</taxon>
        <taxon>Flavobacteriaceae</taxon>
        <taxon>Flavobacterium</taxon>
    </lineage>
</organism>
<dbReference type="OrthoDB" id="663527at2"/>
<evidence type="ECO:0000256" key="1">
    <source>
        <dbReference type="SAM" id="SignalP"/>
    </source>
</evidence>
<dbReference type="AlphaFoldDB" id="A0A2U1JJ72"/>
<sequence>MKKILLLIFVLTLSFSSCEKDDICDANTPTTPRLIIDFYDITNPTITKNVTNLGIVGDGLTTGILFNGVHQIQVPLKLTDDKTKFSFVLNAGNTNPALIYTDILEFNYSRKTVFVSRACGYKTLFDLNNDAALPNPFVLNNNPLATQGIWIQNITVEKYNLETENETHIKIYF</sequence>
<keyword evidence="1" id="KW-0732">Signal</keyword>
<dbReference type="EMBL" id="QCZI01000009">
    <property type="protein sequence ID" value="PWA05054.1"/>
    <property type="molecule type" value="Genomic_DNA"/>
</dbReference>
<feature type="chain" id="PRO_5015587746" description="Lipoprotein" evidence="1">
    <location>
        <begin position="20"/>
        <end position="173"/>
    </location>
</feature>
<dbReference type="PROSITE" id="PS51257">
    <property type="entry name" value="PROKAR_LIPOPROTEIN"/>
    <property type="match status" value="1"/>
</dbReference>
<name>A0A2U1JJ72_9FLAO</name>
<evidence type="ECO:0000313" key="2">
    <source>
        <dbReference type="EMBL" id="PWA05054.1"/>
    </source>
</evidence>
<proteinExistence type="predicted"/>
<comment type="caution">
    <text evidence="2">The sequence shown here is derived from an EMBL/GenBank/DDBJ whole genome shotgun (WGS) entry which is preliminary data.</text>
</comment>
<evidence type="ECO:0000313" key="3">
    <source>
        <dbReference type="Proteomes" id="UP000245449"/>
    </source>
</evidence>
<gene>
    <name evidence="2" type="ORF">DB895_08460</name>
</gene>
<feature type="signal peptide" evidence="1">
    <location>
        <begin position="1"/>
        <end position="19"/>
    </location>
</feature>
<accession>A0A2U1JJ72</accession>
<keyword evidence="3" id="KW-1185">Reference proteome</keyword>
<dbReference type="Proteomes" id="UP000245449">
    <property type="component" value="Unassembled WGS sequence"/>
</dbReference>
<dbReference type="Pfam" id="PF20050">
    <property type="entry name" value="DUF6452"/>
    <property type="match status" value="1"/>
</dbReference>
<protein>
    <recommendedName>
        <fullName evidence="4">Lipoprotein</fullName>
    </recommendedName>
</protein>
<evidence type="ECO:0008006" key="4">
    <source>
        <dbReference type="Google" id="ProtNLM"/>
    </source>
</evidence>
<dbReference type="RefSeq" id="WP_116724928.1">
    <property type="nucleotide sequence ID" value="NZ_QCZI01000009.1"/>
</dbReference>
<reference evidence="2 3" key="1">
    <citation type="submission" date="2018-04" db="EMBL/GenBank/DDBJ databases">
        <title>Flavobacterium sp. nov., isolated from glacier ice.</title>
        <authorList>
            <person name="Liu Q."/>
            <person name="Xin Y.-H."/>
        </authorList>
    </citation>
    <scope>NUCLEOTIDE SEQUENCE [LARGE SCALE GENOMIC DNA]</scope>
    <source>
        <strain evidence="2 3">RB1R5</strain>
    </source>
</reference>